<sequence length="47" mass="5183">MSVKVCSPDSAAVEGFFGRPRQEFFHKRGFAGVSLDGLIGMLDEYMV</sequence>
<accession>A0AA43P8P5</accession>
<reference evidence="1" key="1">
    <citation type="submission" date="2022-09" db="EMBL/GenBank/DDBJ databases">
        <authorList>
            <person name="Orihara K."/>
        </authorList>
    </citation>
    <scope>NUCLEOTIDE SEQUENCE</scope>
    <source>
        <strain evidence="1">YIT 13062</strain>
    </source>
</reference>
<dbReference type="EMBL" id="JAOPMH010000014">
    <property type="protein sequence ID" value="MDH7890848.1"/>
    <property type="molecule type" value="Genomic_DNA"/>
</dbReference>
<comment type="caution">
    <text evidence="1">The sequence shown here is derived from an EMBL/GenBank/DDBJ whole genome shotgun (WGS) entry which is preliminary data.</text>
</comment>
<dbReference type="Proteomes" id="UP001161916">
    <property type="component" value="Unassembled WGS sequence"/>
</dbReference>
<proteinExistence type="predicted"/>
<protein>
    <submittedName>
        <fullName evidence="1">Uncharacterized protein</fullName>
    </submittedName>
</protein>
<organism evidence="1 2">
    <name type="scientific">Bifidobacterium catenulatum subsp. kashiwanohense</name>
    <dbReference type="NCBI Taxonomy" id="630129"/>
    <lineage>
        <taxon>Bacteria</taxon>
        <taxon>Bacillati</taxon>
        <taxon>Actinomycetota</taxon>
        <taxon>Actinomycetes</taxon>
        <taxon>Bifidobacteriales</taxon>
        <taxon>Bifidobacteriaceae</taxon>
        <taxon>Bifidobacterium</taxon>
    </lineage>
</organism>
<gene>
    <name evidence="1" type="ORF">OB951_09635</name>
</gene>
<evidence type="ECO:0000313" key="1">
    <source>
        <dbReference type="EMBL" id="MDH7890848.1"/>
    </source>
</evidence>
<evidence type="ECO:0000313" key="2">
    <source>
        <dbReference type="Proteomes" id="UP001161916"/>
    </source>
</evidence>
<dbReference type="RefSeq" id="WP_231858474.1">
    <property type="nucleotide sequence ID" value="NZ_JAOPLZ010000008.1"/>
</dbReference>
<reference evidence="1" key="2">
    <citation type="journal article" date="2023" name="Gut Microbes">
        <title>Characterization of Bifidobacterium kashiwanohense that utilizes both milk- and plant-derived oligosaccharides.</title>
        <authorList>
            <person name="Orihara K."/>
            <person name="Yahagi K."/>
            <person name="Saito Y."/>
            <person name="Watanabe Y."/>
            <person name="Sasai T."/>
            <person name="Hara T."/>
            <person name="Tsukuda N."/>
            <person name="Oki K."/>
            <person name="Fujimoto J."/>
            <person name="Matsuki T."/>
        </authorList>
    </citation>
    <scope>NUCLEOTIDE SEQUENCE</scope>
    <source>
        <strain evidence="1">YIT 13062</strain>
    </source>
</reference>
<dbReference type="AlphaFoldDB" id="A0AA43P8P5"/>
<name>A0AA43P8P5_9BIFI</name>